<evidence type="ECO:0000256" key="1">
    <source>
        <dbReference type="ARBA" id="ARBA00004127"/>
    </source>
</evidence>
<dbReference type="FunFam" id="1.20.1250.20:FF:000286">
    <property type="entry name" value="MFS efflux transporter"/>
    <property type="match status" value="1"/>
</dbReference>
<feature type="transmembrane region" description="Helical" evidence="8">
    <location>
        <begin position="168"/>
        <end position="184"/>
    </location>
</feature>
<evidence type="ECO:0000313" key="11">
    <source>
        <dbReference type="Proteomes" id="UP000663840"/>
    </source>
</evidence>
<dbReference type="Pfam" id="PF07690">
    <property type="entry name" value="MFS_1"/>
    <property type="match status" value="1"/>
</dbReference>
<dbReference type="InterPro" id="IPR020846">
    <property type="entry name" value="MFS_dom"/>
</dbReference>
<feature type="transmembrane region" description="Helical" evidence="8">
    <location>
        <begin position="143"/>
        <end position="162"/>
    </location>
</feature>
<feature type="region of interest" description="Disordered" evidence="7">
    <location>
        <begin position="1"/>
        <end position="26"/>
    </location>
</feature>
<evidence type="ECO:0000256" key="8">
    <source>
        <dbReference type="SAM" id="Phobius"/>
    </source>
</evidence>
<dbReference type="PANTHER" id="PTHR23514:SF3">
    <property type="entry name" value="BYPASS OF STOP CODON PROTEIN 6"/>
    <property type="match status" value="1"/>
</dbReference>
<protein>
    <recommendedName>
        <fullName evidence="9">Major facilitator superfamily (MFS) profile domain-containing protein</fullName>
    </recommendedName>
</protein>
<evidence type="ECO:0000256" key="4">
    <source>
        <dbReference type="ARBA" id="ARBA00022692"/>
    </source>
</evidence>
<feature type="compositionally biased region" description="Polar residues" evidence="7">
    <location>
        <begin position="1"/>
        <end position="11"/>
    </location>
</feature>
<keyword evidence="6 8" id="KW-0472">Membrane</keyword>
<evidence type="ECO:0000259" key="9">
    <source>
        <dbReference type="PROSITE" id="PS50850"/>
    </source>
</evidence>
<keyword evidence="5 8" id="KW-1133">Transmembrane helix</keyword>
<dbReference type="AlphaFoldDB" id="A0A8H3A0M8"/>
<dbReference type="InterPro" id="IPR036259">
    <property type="entry name" value="MFS_trans_sf"/>
</dbReference>
<feature type="transmembrane region" description="Helical" evidence="8">
    <location>
        <begin position="205"/>
        <end position="226"/>
    </location>
</feature>
<evidence type="ECO:0000313" key="10">
    <source>
        <dbReference type="EMBL" id="CAE6371625.1"/>
    </source>
</evidence>
<dbReference type="SUPFAM" id="SSF103473">
    <property type="entry name" value="MFS general substrate transporter"/>
    <property type="match status" value="1"/>
</dbReference>
<proteinExistence type="inferred from homology"/>
<dbReference type="GO" id="GO:0012505">
    <property type="term" value="C:endomembrane system"/>
    <property type="evidence" value="ECO:0007669"/>
    <property type="project" value="UniProtKB-SubCell"/>
</dbReference>
<feature type="transmembrane region" description="Helical" evidence="8">
    <location>
        <begin position="384"/>
        <end position="402"/>
    </location>
</feature>
<organism evidence="10 11">
    <name type="scientific">Rhizoctonia solani</name>
    <dbReference type="NCBI Taxonomy" id="456999"/>
    <lineage>
        <taxon>Eukaryota</taxon>
        <taxon>Fungi</taxon>
        <taxon>Dikarya</taxon>
        <taxon>Basidiomycota</taxon>
        <taxon>Agaricomycotina</taxon>
        <taxon>Agaricomycetes</taxon>
        <taxon>Cantharellales</taxon>
        <taxon>Ceratobasidiaceae</taxon>
        <taxon>Rhizoctonia</taxon>
    </lineage>
</organism>
<evidence type="ECO:0000256" key="5">
    <source>
        <dbReference type="ARBA" id="ARBA00022989"/>
    </source>
</evidence>
<dbReference type="GO" id="GO:0016020">
    <property type="term" value="C:membrane"/>
    <property type="evidence" value="ECO:0007669"/>
    <property type="project" value="TreeGrafter"/>
</dbReference>
<feature type="transmembrane region" description="Helical" evidence="8">
    <location>
        <begin position="78"/>
        <end position="94"/>
    </location>
</feature>
<feature type="transmembrane region" description="Helical" evidence="8">
    <location>
        <begin position="448"/>
        <end position="467"/>
    </location>
</feature>
<name>A0A8H3A0M8_9AGAM</name>
<dbReference type="InterPro" id="IPR011701">
    <property type="entry name" value="MFS"/>
</dbReference>
<dbReference type="EMBL" id="CAJMWR010000362">
    <property type="protein sequence ID" value="CAE6371625.1"/>
    <property type="molecule type" value="Genomic_DNA"/>
</dbReference>
<feature type="transmembrane region" description="Helical" evidence="8">
    <location>
        <begin position="299"/>
        <end position="320"/>
    </location>
</feature>
<gene>
    <name evidence="10" type="ORF">RDB_LOCUS19411</name>
</gene>
<dbReference type="Proteomes" id="UP000663840">
    <property type="component" value="Unassembled WGS sequence"/>
</dbReference>
<dbReference type="GO" id="GO:0022857">
    <property type="term" value="F:transmembrane transporter activity"/>
    <property type="evidence" value="ECO:0007669"/>
    <property type="project" value="InterPro"/>
</dbReference>
<evidence type="ECO:0000256" key="7">
    <source>
        <dbReference type="SAM" id="MobiDB-lite"/>
    </source>
</evidence>
<comment type="subcellular location">
    <subcellularLocation>
        <location evidence="1">Endomembrane system</location>
        <topology evidence="1">Multi-pass membrane protein</topology>
    </subcellularLocation>
</comment>
<keyword evidence="3" id="KW-0813">Transport</keyword>
<sequence length="474" mass="51106">MAAVPPTTSANLPDASDASPLQPPERDLGRAIATDREPQLQSNQCGMEMGTLSGNTAKCSTLSLYSESSEWNMSTKKEWIAIAACCWSVFSVGWNDATTGPLLPAFQAHYGVSFTVVSMLFVSNCVGFLSAAVVNIRLTDQLGLGKIILFGAVLQVLAYSLLAPALPFPVMCVAYAINGFGVGFQDAQANGFIAGLPKKSSEKMGLLHAVYGAGAFVSPLVATQFAQSTRWSFHYLISLGLAIINTITLLVVFRLRRQHEITGQPDPKLAYYTENAKISGNDNKYKEIFSSRAVQLMSFFIWVYVGLEVTIGGWIVTFIIDERGGGPSSGYISSGFFGGLMLGRVVLLWVNKKIGERRVIYVYCILCIGLELVVWLVPHLVGNAVAVSMVGLLLGKPMYPIAMNVTNTIVPKRIITESIGWIASFGQAGSAVFPFMTGALAEKHSVKVMQPLVVGMTGVLIVLWTLIPRPTNGK</sequence>
<evidence type="ECO:0000256" key="3">
    <source>
        <dbReference type="ARBA" id="ARBA00022448"/>
    </source>
</evidence>
<feature type="transmembrane region" description="Helical" evidence="8">
    <location>
        <begin position="232"/>
        <end position="253"/>
    </location>
</feature>
<dbReference type="PANTHER" id="PTHR23514">
    <property type="entry name" value="BYPASS OF STOP CODON PROTEIN 6"/>
    <property type="match status" value="1"/>
</dbReference>
<feature type="transmembrane region" description="Helical" evidence="8">
    <location>
        <begin position="332"/>
        <end position="350"/>
    </location>
</feature>
<comment type="caution">
    <text evidence="10">The sequence shown here is derived from an EMBL/GenBank/DDBJ whole genome shotgun (WGS) entry which is preliminary data.</text>
</comment>
<accession>A0A8H3A0M8</accession>
<comment type="similarity">
    <text evidence="2">Belongs to the major facilitator superfamily.</text>
</comment>
<feature type="transmembrane region" description="Helical" evidence="8">
    <location>
        <begin position="114"/>
        <end position="136"/>
    </location>
</feature>
<feature type="domain" description="Major facilitator superfamily (MFS) profile" evidence="9">
    <location>
        <begin position="81"/>
        <end position="473"/>
    </location>
</feature>
<evidence type="ECO:0000256" key="6">
    <source>
        <dbReference type="ARBA" id="ARBA00023136"/>
    </source>
</evidence>
<keyword evidence="4 8" id="KW-0812">Transmembrane</keyword>
<evidence type="ECO:0000256" key="2">
    <source>
        <dbReference type="ARBA" id="ARBA00008335"/>
    </source>
</evidence>
<reference evidence="10" key="1">
    <citation type="submission" date="2021-01" db="EMBL/GenBank/DDBJ databases">
        <authorList>
            <person name="Kaushik A."/>
        </authorList>
    </citation>
    <scope>NUCLEOTIDE SEQUENCE</scope>
    <source>
        <strain evidence="10">AG1-1A</strain>
    </source>
</reference>
<feature type="transmembrane region" description="Helical" evidence="8">
    <location>
        <begin position="414"/>
        <end position="436"/>
    </location>
</feature>
<dbReference type="Gene3D" id="1.20.1250.20">
    <property type="entry name" value="MFS general substrate transporter like domains"/>
    <property type="match status" value="1"/>
</dbReference>
<dbReference type="PROSITE" id="PS50850">
    <property type="entry name" value="MFS"/>
    <property type="match status" value="1"/>
</dbReference>
<feature type="transmembrane region" description="Helical" evidence="8">
    <location>
        <begin position="359"/>
        <end position="378"/>
    </location>
</feature>
<dbReference type="InterPro" id="IPR051788">
    <property type="entry name" value="MFS_Transporter"/>
</dbReference>